<dbReference type="PANTHER" id="PTHR11533:SF174">
    <property type="entry name" value="PUROMYCIN-SENSITIVE AMINOPEPTIDASE-RELATED"/>
    <property type="match status" value="1"/>
</dbReference>
<dbReference type="Pfam" id="PF18962">
    <property type="entry name" value="Por_Secre_tail"/>
    <property type="match status" value="1"/>
</dbReference>
<name>F4L0F5_HALH1</name>
<dbReference type="Proteomes" id="UP000008461">
    <property type="component" value="Chromosome"/>
</dbReference>
<dbReference type="CDD" id="cd09603">
    <property type="entry name" value="M1_APN_like"/>
    <property type="match status" value="1"/>
</dbReference>
<reference evidence="15 16" key="1">
    <citation type="journal article" date="2011" name="Stand. Genomic Sci.">
        <title>Complete genome sequence of Haliscomenobacter hydrossis type strain (O).</title>
        <authorList>
            <consortium name="US DOE Joint Genome Institute (JGI-PGF)"/>
            <person name="Daligault H."/>
            <person name="Lapidus A."/>
            <person name="Zeytun A."/>
            <person name="Nolan M."/>
            <person name="Lucas S."/>
            <person name="Del Rio T.G."/>
            <person name="Tice H."/>
            <person name="Cheng J.F."/>
            <person name="Tapia R."/>
            <person name="Han C."/>
            <person name="Goodwin L."/>
            <person name="Pitluck S."/>
            <person name="Liolios K."/>
            <person name="Pagani I."/>
            <person name="Ivanova N."/>
            <person name="Huntemann M."/>
            <person name="Mavromatis K."/>
            <person name="Mikhailova N."/>
            <person name="Pati A."/>
            <person name="Chen A."/>
            <person name="Palaniappan K."/>
            <person name="Land M."/>
            <person name="Hauser L."/>
            <person name="Brambilla E.M."/>
            <person name="Rohde M."/>
            <person name="Verbarg S."/>
            <person name="Goker M."/>
            <person name="Bristow J."/>
            <person name="Eisen J.A."/>
            <person name="Markowitz V."/>
            <person name="Hugenholtz P."/>
            <person name="Kyrpides N.C."/>
            <person name="Klenk H.P."/>
            <person name="Woyke T."/>
        </authorList>
    </citation>
    <scope>NUCLEOTIDE SEQUENCE [LARGE SCALE GENOMIC DNA]</scope>
    <source>
        <strain evidence="16">ATCC 27775 / DSM 1100 / LMG 10767 / O</strain>
    </source>
</reference>
<dbReference type="GO" id="GO:0070006">
    <property type="term" value="F:metalloaminopeptidase activity"/>
    <property type="evidence" value="ECO:0007669"/>
    <property type="project" value="TreeGrafter"/>
</dbReference>
<evidence type="ECO:0000256" key="8">
    <source>
        <dbReference type="ARBA" id="ARBA00022723"/>
    </source>
</evidence>
<dbReference type="EMBL" id="CP002691">
    <property type="protein sequence ID" value="AEE48467.1"/>
    <property type="molecule type" value="Genomic_DNA"/>
</dbReference>
<dbReference type="InterPro" id="IPR027268">
    <property type="entry name" value="Peptidase_M4/M1_CTD_sf"/>
</dbReference>
<dbReference type="Pfam" id="PF01433">
    <property type="entry name" value="Peptidase_M1"/>
    <property type="match status" value="1"/>
</dbReference>
<dbReference type="Gene3D" id="2.60.40.1730">
    <property type="entry name" value="tricorn interacting facor f3 domain"/>
    <property type="match status" value="1"/>
</dbReference>
<evidence type="ECO:0000256" key="2">
    <source>
        <dbReference type="ARBA" id="ARBA00001947"/>
    </source>
</evidence>
<evidence type="ECO:0000256" key="4">
    <source>
        <dbReference type="ARBA" id="ARBA00012564"/>
    </source>
</evidence>
<keyword evidence="11" id="KW-0482">Metalloprotease</keyword>
<evidence type="ECO:0000256" key="3">
    <source>
        <dbReference type="ARBA" id="ARBA00010136"/>
    </source>
</evidence>
<proteinExistence type="inferred from homology"/>
<dbReference type="SUPFAM" id="SSF63737">
    <property type="entry name" value="Leukotriene A4 hydrolase N-terminal domain"/>
    <property type="match status" value="1"/>
</dbReference>
<reference key="2">
    <citation type="submission" date="2011-04" db="EMBL/GenBank/DDBJ databases">
        <title>Complete sequence of chromosome of Haliscomenobacter hydrossis DSM 1100.</title>
        <authorList>
            <consortium name="US DOE Joint Genome Institute (JGI-PGF)"/>
            <person name="Lucas S."/>
            <person name="Han J."/>
            <person name="Lapidus A."/>
            <person name="Bruce D."/>
            <person name="Goodwin L."/>
            <person name="Pitluck S."/>
            <person name="Peters L."/>
            <person name="Kyrpides N."/>
            <person name="Mavromatis K."/>
            <person name="Ivanova N."/>
            <person name="Ovchinnikova G."/>
            <person name="Pagani I."/>
            <person name="Daligault H."/>
            <person name="Detter J.C."/>
            <person name="Han C."/>
            <person name="Land M."/>
            <person name="Hauser L."/>
            <person name="Markowitz V."/>
            <person name="Cheng J.-F."/>
            <person name="Hugenholtz P."/>
            <person name="Woyke T."/>
            <person name="Wu D."/>
            <person name="Verbarg S."/>
            <person name="Frueling A."/>
            <person name="Brambilla E."/>
            <person name="Klenk H.-P."/>
            <person name="Eisen J.A."/>
        </authorList>
    </citation>
    <scope>NUCLEOTIDE SEQUENCE</scope>
    <source>
        <strain>DSM 1100</strain>
    </source>
</reference>
<comment type="similarity">
    <text evidence="3">Belongs to the peptidase M1 family.</text>
</comment>
<dbReference type="GO" id="GO:0043171">
    <property type="term" value="P:peptide catabolic process"/>
    <property type="evidence" value="ECO:0007669"/>
    <property type="project" value="TreeGrafter"/>
</dbReference>
<evidence type="ECO:0000256" key="9">
    <source>
        <dbReference type="ARBA" id="ARBA00022801"/>
    </source>
</evidence>
<dbReference type="InterPro" id="IPR026444">
    <property type="entry name" value="Secre_tail"/>
</dbReference>
<dbReference type="GO" id="GO:0008270">
    <property type="term" value="F:zinc ion binding"/>
    <property type="evidence" value="ECO:0007669"/>
    <property type="project" value="InterPro"/>
</dbReference>
<dbReference type="InterPro" id="IPR050344">
    <property type="entry name" value="Peptidase_M1_aminopeptidases"/>
</dbReference>
<keyword evidence="10" id="KW-0862">Zinc</keyword>
<keyword evidence="16" id="KW-1185">Reference proteome</keyword>
<accession>F4L0F5</accession>
<dbReference type="GO" id="GO:0016020">
    <property type="term" value="C:membrane"/>
    <property type="evidence" value="ECO:0007669"/>
    <property type="project" value="TreeGrafter"/>
</dbReference>
<feature type="domain" description="Secretion system C-terminal sorting" evidence="14">
    <location>
        <begin position="572"/>
        <end position="642"/>
    </location>
</feature>
<evidence type="ECO:0000259" key="14">
    <source>
        <dbReference type="Pfam" id="PF18962"/>
    </source>
</evidence>
<dbReference type="InterPro" id="IPR014782">
    <property type="entry name" value="Peptidase_M1_dom"/>
</dbReference>
<dbReference type="Gene3D" id="1.10.390.10">
    <property type="entry name" value="Neutral Protease Domain 2"/>
    <property type="match status" value="1"/>
</dbReference>
<dbReference type="PANTHER" id="PTHR11533">
    <property type="entry name" value="PROTEASE M1 ZINC METALLOPROTEASE"/>
    <property type="match status" value="1"/>
</dbReference>
<evidence type="ECO:0000256" key="6">
    <source>
        <dbReference type="ARBA" id="ARBA00022438"/>
    </source>
</evidence>
<dbReference type="InterPro" id="IPR045357">
    <property type="entry name" value="Aminopeptidase_N-like_N"/>
</dbReference>
<comment type="catalytic activity">
    <reaction evidence="1">
        <text>Release of an N-terminal amino acid, Xaa-|-Yaa- from a peptide, amide or arylamide. Xaa is preferably Ala, but may be most amino acids including Pro (slow action). When a terminal hydrophobic residue is followed by a prolyl residue, the two may be released as an intact Xaa-Pro dipeptide.</text>
        <dbReference type="EC" id="3.4.11.2"/>
    </reaction>
</comment>
<dbReference type="KEGG" id="hhy:Halhy_0557"/>
<evidence type="ECO:0000256" key="1">
    <source>
        <dbReference type="ARBA" id="ARBA00000098"/>
    </source>
</evidence>
<dbReference type="InterPro" id="IPR001930">
    <property type="entry name" value="Peptidase_M1"/>
</dbReference>
<feature type="domain" description="Aminopeptidase N-like N-terminal" evidence="13">
    <location>
        <begin position="59"/>
        <end position="231"/>
    </location>
</feature>
<dbReference type="Pfam" id="PF17900">
    <property type="entry name" value="Peptidase_M1_N"/>
    <property type="match status" value="1"/>
</dbReference>
<keyword evidence="6 15" id="KW-0031">Aminopeptidase</keyword>
<dbReference type="eggNOG" id="COG0308">
    <property type="taxonomic scope" value="Bacteria"/>
</dbReference>
<dbReference type="InterPro" id="IPR042097">
    <property type="entry name" value="Aminopeptidase_N-like_N_sf"/>
</dbReference>
<dbReference type="SUPFAM" id="SSF55486">
    <property type="entry name" value="Metalloproteases ('zincins'), catalytic domain"/>
    <property type="match status" value="1"/>
</dbReference>
<sequence>MKIYFWSLIILALPILTFAQTLDFNPNTLNEIAEAEAKGYTASLLSPEVAPSEDYDVKYHRLELSIDPNRRYIKGKVTTYFQTLEANFSIIHFDLNDPLRVDSVLYRGKKLSYTHSEMVLSINLPTALGNAVLDSLSIYWQGEPADNGFGSFEQSTHSGVPVIWTLSEPYGARDWWPCKQTLTDKIDSLDVLVTCPKIYKAASNGLLRAEIENGTNKTYHWKHRYPIANYLVAFAVTNYERYTEFANLKTGRMPVENYIYPESKTSAQAGTQKLIPVIELFDSLFIDYPFYKEKYGHAQFSWGGGMEHQTMTFVVNYGYELLAHELAHQWFGDHTTCGSWEDIWLNEGFATYLSGLAYEFLQPQTQNWYNFKSSRISSVLSRGDGSVFVTDTSSVSRIFSSRLSYNKGAMVLHMLRWKIGDDAFFQGVRNYLNAPEHAYGFAKTPQFQAHLEASSKQDLTEFFKDWYYGQGYPTYQVSVRQEGDMKVIIRLNQTTSHNSVSFFEMPVPMVLSGAGGKTYALRLENTFNGQEFTVYPGFKITQAQFDPNLWLVARTTGLTVGTTEVKKGGFALYPNPTTALTSLVLEERAGNIRRVVVNSVNGALMNAPVQVLNQQEASVDLSALPVGMYFVRVETEKGVWVQNVVKN</sequence>
<dbReference type="GO" id="GO:0005615">
    <property type="term" value="C:extracellular space"/>
    <property type="evidence" value="ECO:0007669"/>
    <property type="project" value="TreeGrafter"/>
</dbReference>
<keyword evidence="7" id="KW-0645">Protease</keyword>
<dbReference type="STRING" id="760192.Halhy_0557"/>
<feature type="domain" description="Peptidase M1 membrane alanine aminopeptidase" evidence="12">
    <location>
        <begin position="320"/>
        <end position="466"/>
    </location>
</feature>
<dbReference type="EC" id="3.4.11.2" evidence="4"/>
<evidence type="ECO:0000256" key="10">
    <source>
        <dbReference type="ARBA" id="ARBA00022833"/>
    </source>
</evidence>
<dbReference type="GO" id="GO:0006508">
    <property type="term" value="P:proteolysis"/>
    <property type="evidence" value="ECO:0007669"/>
    <property type="project" value="UniProtKB-KW"/>
</dbReference>
<dbReference type="AlphaFoldDB" id="F4L0F5"/>
<evidence type="ECO:0000256" key="5">
    <source>
        <dbReference type="ARBA" id="ARBA00015611"/>
    </source>
</evidence>
<dbReference type="HOGENOM" id="CLU_014298_1_0_10"/>
<dbReference type="NCBIfam" id="TIGR04183">
    <property type="entry name" value="Por_Secre_tail"/>
    <property type="match status" value="1"/>
</dbReference>
<keyword evidence="8" id="KW-0479">Metal-binding</keyword>
<gene>
    <name evidence="15" type="ordered locus">Halhy_0557</name>
</gene>
<keyword evidence="9" id="KW-0378">Hydrolase</keyword>
<organism evidence="15 16">
    <name type="scientific">Haliscomenobacter hydrossis (strain ATCC 27775 / DSM 1100 / LMG 10767 / O)</name>
    <dbReference type="NCBI Taxonomy" id="760192"/>
    <lineage>
        <taxon>Bacteria</taxon>
        <taxon>Pseudomonadati</taxon>
        <taxon>Bacteroidota</taxon>
        <taxon>Saprospiria</taxon>
        <taxon>Saprospirales</taxon>
        <taxon>Haliscomenobacteraceae</taxon>
        <taxon>Haliscomenobacter</taxon>
    </lineage>
</organism>
<evidence type="ECO:0000256" key="11">
    <source>
        <dbReference type="ARBA" id="ARBA00023049"/>
    </source>
</evidence>
<evidence type="ECO:0000259" key="12">
    <source>
        <dbReference type="Pfam" id="PF01433"/>
    </source>
</evidence>
<evidence type="ECO:0000313" key="16">
    <source>
        <dbReference type="Proteomes" id="UP000008461"/>
    </source>
</evidence>
<comment type="cofactor">
    <cofactor evidence="2">
        <name>Zn(2+)</name>
        <dbReference type="ChEBI" id="CHEBI:29105"/>
    </cofactor>
</comment>
<evidence type="ECO:0000313" key="15">
    <source>
        <dbReference type="EMBL" id="AEE48467.1"/>
    </source>
</evidence>
<protein>
    <recommendedName>
        <fullName evidence="5">Aminopeptidase N</fullName>
        <ecNumber evidence="4">3.4.11.2</ecNumber>
    </recommendedName>
</protein>
<dbReference type="PRINTS" id="PR00756">
    <property type="entry name" value="ALADIPTASE"/>
</dbReference>
<evidence type="ECO:0000259" key="13">
    <source>
        <dbReference type="Pfam" id="PF17900"/>
    </source>
</evidence>
<dbReference type="RefSeq" id="WP_013763031.1">
    <property type="nucleotide sequence ID" value="NC_015510.1"/>
</dbReference>
<evidence type="ECO:0000256" key="7">
    <source>
        <dbReference type="ARBA" id="ARBA00022670"/>
    </source>
</evidence>
<dbReference type="GO" id="GO:0016285">
    <property type="term" value="F:alanyl aminopeptidase activity"/>
    <property type="evidence" value="ECO:0007669"/>
    <property type="project" value="UniProtKB-EC"/>
</dbReference>
<dbReference type="GO" id="GO:0005737">
    <property type="term" value="C:cytoplasm"/>
    <property type="evidence" value="ECO:0007669"/>
    <property type="project" value="TreeGrafter"/>
</dbReference>
<dbReference type="GO" id="GO:0042277">
    <property type="term" value="F:peptide binding"/>
    <property type="evidence" value="ECO:0007669"/>
    <property type="project" value="TreeGrafter"/>
</dbReference>